<dbReference type="InterPro" id="IPR009256">
    <property type="entry name" value="YqgQ-like"/>
</dbReference>
<evidence type="ECO:0000313" key="2">
    <source>
        <dbReference type="Proteomes" id="UP000198565"/>
    </source>
</evidence>
<organism evidence="1 2">
    <name type="scientific">Gracilibacillus orientalis</name>
    <dbReference type="NCBI Taxonomy" id="334253"/>
    <lineage>
        <taxon>Bacteria</taxon>
        <taxon>Bacillati</taxon>
        <taxon>Bacillota</taxon>
        <taxon>Bacilli</taxon>
        <taxon>Bacillales</taxon>
        <taxon>Bacillaceae</taxon>
        <taxon>Gracilibacillus</taxon>
    </lineage>
</organism>
<protein>
    <submittedName>
        <fullName evidence="1">Uncharacterized protein YqgQ</fullName>
    </submittedName>
</protein>
<evidence type="ECO:0000313" key="1">
    <source>
        <dbReference type="EMBL" id="SFL82242.1"/>
    </source>
</evidence>
<dbReference type="RefSeq" id="WP_091483321.1">
    <property type="nucleotide sequence ID" value="NZ_FOTR01000004.1"/>
</dbReference>
<sequence length="63" mass="7508">MDNVYDLRKLLLKFGTIIYIGDRLADLELMEDEINELYQVKMITKDEFLQAKIIITTEKEKIK</sequence>
<reference evidence="2" key="1">
    <citation type="submission" date="2016-10" db="EMBL/GenBank/DDBJ databases">
        <authorList>
            <person name="Varghese N."/>
            <person name="Submissions S."/>
        </authorList>
    </citation>
    <scope>NUCLEOTIDE SEQUENCE [LARGE SCALE GENOMIC DNA]</scope>
    <source>
        <strain evidence="2">CGMCC 1.4250</strain>
    </source>
</reference>
<dbReference type="EMBL" id="FOTR01000004">
    <property type="protein sequence ID" value="SFL82242.1"/>
    <property type="molecule type" value="Genomic_DNA"/>
</dbReference>
<dbReference type="OrthoDB" id="2361671at2"/>
<dbReference type="STRING" id="334253.SAMN04487943_104163"/>
<keyword evidence="2" id="KW-1185">Reference proteome</keyword>
<dbReference type="InterPro" id="IPR023164">
    <property type="entry name" value="YqgQ-like_sf"/>
</dbReference>
<dbReference type="AlphaFoldDB" id="A0A1I4KTV7"/>
<proteinExistence type="predicted"/>
<gene>
    <name evidence="1" type="ORF">SAMN04487943_104163</name>
</gene>
<dbReference type="SUPFAM" id="SSF158379">
    <property type="entry name" value="YqgQ-like"/>
    <property type="match status" value="1"/>
</dbReference>
<dbReference type="Pfam" id="PF06014">
    <property type="entry name" value="YqgQ-like"/>
    <property type="match status" value="1"/>
</dbReference>
<accession>A0A1I4KTV7</accession>
<dbReference type="Gene3D" id="1.10.287.760">
    <property type="entry name" value="YqgQ-like"/>
    <property type="match status" value="1"/>
</dbReference>
<dbReference type="Proteomes" id="UP000198565">
    <property type="component" value="Unassembled WGS sequence"/>
</dbReference>
<name>A0A1I4KTV7_9BACI</name>